<evidence type="ECO:0000256" key="2">
    <source>
        <dbReference type="SAM" id="Phobius"/>
    </source>
</evidence>
<keyword evidence="4" id="KW-1185">Reference proteome</keyword>
<accession>A0AAI8YXA2</accession>
<dbReference type="InterPro" id="IPR024338">
    <property type="entry name" value="MID1/Yam8"/>
</dbReference>
<name>A0AAI8YXA2_9PEZI</name>
<proteinExistence type="predicted"/>
<evidence type="ECO:0000313" key="4">
    <source>
        <dbReference type="Proteomes" id="UP001296104"/>
    </source>
</evidence>
<feature type="region of interest" description="Disordered" evidence="1">
    <location>
        <begin position="63"/>
        <end position="85"/>
    </location>
</feature>
<dbReference type="Proteomes" id="UP001296104">
    <property type="component" value="Unassembled WGS sequence"/>
</dbReference>
<gene>
    <name evidence="3" type="ORF">LECACI_7A003686</name>
</gene>
<protein>
    <submittedName>
        <fullName evidence="3">Calcium influx-promoting ehs1</fullName>
    </submittedName>
</protein>
<evidence type="ECO:0000313" key="3">
    <source>
        <dbReference type="EMBL" id="CAK3976337.1"/>
    </source>
</evidence>
<dbReference type="GO" id="GO:0005262">
    <property type="term" value="F:calcium channel activity"/>
    <property type="evidence" value="ECO:0007669"/>
    <property type="project" value="InterPro"/>
</dbReference>
<feature type="region of interest" description="Disordered" evidence="1">
    <location>
        <begin position="153"/>
        <end position="175"/>
    </location>
</feature>
<dbReference type="Pfam" id="PF12929">
    <property type="entry name" value="Mid1"/>
    <property type="match status" value="1"/>
</dbReference>
<organism evidence="3 4">
    <name type="scientific">Lecanosticta acicola</name>
    <dbReference type="NCBI Taxonomy" id="111012"/>
    <lineage>
        <taxon>Eukaryota</taxon>
        <taxon>Fungi</taxon>
        <taxon>Dikarya</taxon>
        <taxon>Ascomycota</taxon>
        <taxon>Pezizomycotina</taxon>
        <taxon>Dothideomycetes</taxon>
        <taxon>Dothideomycetidae</taxon>
        <taxon>Mycosphaerellales</taxon>
        <taxon>Mycosphaerellaceae</taxon>
        <taxon>Lecanosticta</taxon>
    </lineage>
</organism>
<dbReference type="GO" id="GO:0098703">
    <property type="term" value="P:calcium ion import across plasma membrane"/>
    <property type="evidence" value="ECO:0007669"/>
    <property type="project" value="InterPro"/>
</dbReference>
<sequence>MLCQMPKLTPLQSRLAASISALALVALIYWSLSNPHFAYAAELPHDGSGNLRSGDDHNWHRIRDDSVGGGEAGGHAETSMREEQKESHVARATENTQFRGNNIGTLYDVSAGGLAIWEYPKEYLTANHTDAGPGLPSTPSGRKASFQLKHHELRKRGEDEQLPPRQSTNTENTIYISGNTCSQPLWSGTETQTAGPPQLTLYVSTASGNKDLGPSGSNQQVYPFDNGFVNASVPSASGDWYVAVAAPQLPTDFTGSWNYQLAASIDGYFHSAEPEDPFLYLVDTDSNAALLVTDNLTEADASDPLYKQWMNLTAPFIIFATNQNITGTMGLENSFCGLQTFAKNYSQIQASQSDLQGNETHVEMGMITRGLGKKPKEQFYITNLNRTSQYTAYLAMDGNSTASGDGVVGGGGKVWGAGVDFTTKSDGNCQLMFNLTFCDEVAYAVPANPTNANYSSFERLQFFYENYTTSWYPTFNYTLSQVACNTTADARYSLAKNCTNCAAAYKEWLCAVSIPRCEDFSNQAPYLQVRNVGQSFYNNASTLDDDFLNQQYVPMSDAPTIQGSNAFQQTYASSFATNRSRNLQIDAQIRPGPYKEVKPCEDLCYSLMQSCPASMNFACPYPGRGLEASYGFRDPSGVVTCSYLGAVYYQNGAAGFAAAAAAAVWRAVLSAIAVGVVLYWR</sequence>
<evidence type="ECO:0000256" key="1">
    <source>
        <dbReference type="SAM" id="MobiDB-lite"/>
    </source>
</evidence>
<feature type="compositionally biased region" description="Polar residues" evidence="1">
    <location>
        <begin position="164"/>
        <end position="175"/>
    </location>
</feature>
<dbReference type="PANTHER" id="PTHR39142">
    <property type="entry name" value="MID1P"/>
    <property type="match status" value="1"/>
</dbReference>
<dbReference type="PANTHER" id="PTHR39142:SF1">
    <property type="entry name" value="AEL197CP"/>
    <property type="match status" value="1"/>
</dbReference>
<keyword evidence="2" id="KW-0812">Transmembrane</keyword>
<keyword evidence="2" id="KW-0472">Membrane</keyword>
<comment type="caution">
    <text evidence="3">The sequence shown here is derived from an EMBL/GenBank/DDBJ whole genome shotgun (WGS) entry which is preliminary data.</text>
</comment>
<keyword evidence="2" id="KW-1133">Transmembrane helix</keyword>
<reference evidence="3" key="1">
    <citation type="submission" date="2023-11" db="EMBL/GenBank/DDBJ databases">
        <authorList>
            <person name="Alioto T."/>
            <person name="Alioto T."/>
            <person name="Gomez Garrido J."/>
        </authorList>
    </citation>
    <scope>NUCLEOTIDE SEQUENCE</scope>
</reference>
<feature type="transmembrane region" description="Helical" evidence="2">
    <location>
        <begin position="656"/>
        <end position="680"/>
    </location>
</feature>
<dbReference type="EMBL" id="CAVMBE010000018">
    <property type="protein sequence ID" value="CAK3976337.1"/>
    <property type="molecule type" value="Genomic_DNA"/>
</dbReference>
<dbReference type="AlphaFoldDB" id="A0AAI8YXA2"/>